<proteinExistence type="predicted"/>
<evidence type="ECO:0000313" key="4">
    <source>
        <dbReference type="Proteomes" id="UP000196027"/>
    </source>
</evidence>
<dbReference type="RefSeq" id="WP_087463855.1">
    <property type="nucleotide sequence ID" value="NZ_CP021425.1"/>
</dbReference>
<reference evidence="3 4" key="1">
    <citation type="submission" date="2017-05" db="EMBL/GenBank/DDBJ databases">
        <title>Genomic insights into alkan degradation activity of Oleiphilus messinensis.</title>
        <authorList>
            <person name="Kozyavkin S.A."/>
            <person name="Slesarev A.I."/>
            <person name="Golyshin P.N."/>
            <person name="Korzhenkov A."/>
            <person name="Golyshina O.N."/>
            <person name="Toshchakov S.V."/>
        </authorList>
    </citation>
    <scope>NUCLEOTIDE SEQUENCE [LARGE SCALE GENOMIC DNA]</scope>
    <source>
        <strain evidence="3 4">ME102</strain>
    </source>
</reference>
<evidence type="ECO:0000259" key="2">
    <source>
        <dbReference type="Pfam" id="PF13473"/>
    </source>
</evidence>
<dbReference type="Gene3D" id="2.60.40.420">
    <property type="entry name" value="Cupredoxins - blue copper proteins"/>
    <property type="match status" value="1"/>
</dbReference>
<evidence type="ECO:0000313" key="3">
    <source>
        <dbReference type="EMBL" id="ARU59151.1"/>
    </source>
</evidence>
<protein>
    <submittedName>
        <fullName evidence="3">Copper-binding protein</fullName>
    </submittedName>
</protein>
<accession>A0A1Y0IF98</accession>
<dbReference type="Pfam" id="PF13473">
    <property type="entry name" value="Cupredoxin_1"/>
    <property type="match status" value="1"/>
</dbReference>
<sequence>MARFFLLVGAILGIGWPVLSGSTALALEVTPEMILGDYRSDPLFGTAAAQETVVIEVENHRVVPARLTLPAQTITRILFQNQSDQTHLMVIAEDLQTLLDDPEFLSAYTDSERKSAAPGHGGHHHGTSSNSADDAAPIVKSPDEHPALSLPPGEQKEVLMRFPPGVNVVYACLLDQHYQTGVMGFINIEPRVEEPIPLSSSPDSP</sequence>
<dbReference type="AlphaFoldDB" id="A0A1Y0IF98"/>
<dbReference type="InterPro" id="IPR028096">
    <property type="entry name" value="EfeO_Cupredoxin"/>
</dbReference>
<feature type="domain" description="EfeO-type cupredoxin-like" evidence="2">
    <location>
        <begin position="47"/>
        <end position="93"/>
    </location>
</feature>
<feature type="region of interest" description="Disordered" evidence="1">
    <location>
        <begin position="112"/>
        <end position="151"/>
    </location>
</feature>
<dbReference type="Proteomes" id="UP000196027">
    <property type="component" value="Chromosome"/>
</dbReference>
<organism evidence="3 4">
    <name type="scientific">Oleiphilus messinensis</name>
    <dbReference type="NCBI Taxonomy" id="141451"/>
    <lineage>
        <taxon>Bacteria</taxon>
        <taxon>Pseudomonadati</taxon>
        <taxon>Pseudomonadota</taxon>
        <taxon>Gammaproteobacteria</taxon>
        <taxon>Oceanospirillales</taxon>
        <taxon>Oleiphilaceae</taxon>
        <taxon>Oleiphilus</taxon>
    </lineage>
</organism>
<gene>
    <name evidence="3" type="ORF">OLMES_5167</name>
</gene>
<dbReference type="InterPro" id="IPR008972">
    <property type="entry name" value="Cupredoxin"/>
</dbReference>
<dbReference type="SUPFAM" id="SSF49503">
    <property type="entry name" value="Cupredoxins"/>
    <property type="match status" value="1"/>
</dbReference>
<name>A0A1Y0IF98_9GAMM</name>
<evidence type="ECO:0000256" key="1">
    <source>
        <dbReference type="SAM" id="MobiDB-lite"/>
    </source>
</evidence>
<keyword evidence="4" id="KW-1185">Reference proteome</keyword>
<dbReference type="KEGG" id="ome:OLMES_5167"/>
<dbReference type="EMBL" id="CP021425">
    <property type="protein sequence ID" value="ARU59151.1"/>
    <property type="molecule type" value="Genomic_DNA"/>
</dbReference>